<keyword evidence="1" id="KW-1133">Transmembrane helix</keyword>
<dbReference type="STRING" id="687842.ASU31_18030"/>
<feature type="transmembrane region" description="Helical" evidence="1">
    <location>
        <begin position="123"/>
        <end position="144"/>
    </location>
</feature>
<name>A0A0T5VMB5_9SPHI</name>
<organism evidence="2 3">
    <name type="scientific">Pedobacter ginsenosidimutans</name>
    <dbReference type="NCBI Taxonomy" id="687842"/>
    <lineage>
        <taxon>Bacteria</taxon>
        <taxon>Pseudomonadati</taxon>
        <taxon>Bacteroidota</taxon>
        <taxon>Sphingobacteriia</taxon>
        <taxon>Sphingobacteriales</taxon>
        <taxon>Sphingobacteriaceae</taxon>
        <taxon>Pedobacter</taxon>
    </lineage>
</organism>
<evidence type="ECO:0000313" key="3">
    <source>
        <dbReference type="Proteomes" id="UP000051950"/>
    </source>
</evidence>
<comment type="caution">
    <text evidence="2">The sequence shown here is derived from an EMBL/GenBank/DDBJ whole genome shotgun (WGS) entry which is preliminary data.</text>
</comment>
<dbReference type="RefSeq" id="WP_057933663.1">
    <property type="nucleotide sequence ID" value="NZ_LMZQ01000014.1"/>
</dbReference>
<dbReference type="EMBL" id="LMZQ01000014">
    <property type="protein sequence ID" value="KRT14799.1"/>
    <property type="molecule type" value="Genomic_DNA"/>
</dbReference>
<feature type="transmembrane region" description="Helical" evidence="1">
    <location>
        <begin position="156"/>
        <end position="175"/>
    </location>
</feature>
<proteinExistence type="predicted"/>
<protein>
    <submittedName>
        <fullName evidence="2">Uncharacterized protein</fullName>
    </submittedName>
</protein>
<keyword evidence="3" id="KW-1185">Reference proteome</keyword>
<evidence type="ECO:0000256" key="1">
    <source>
        <dbReference type="SAM" id="Phobius"/>
    </source>
</evidence>
<keyword evidence="1" id="KW-0472">Membrane</keyword>
<gene>
    <name evidence="2" type="ORF">ASU31_18030</name>
</gene>
<keyword evidence="1" id="KW-0812">Transmembrane</keyword>
<sequence length="199" mass="23271">MNLEQEWQNLSGEFNSRVDKIDISNITIDEKSHSLLQDLLFKLKWKLRWIRIIDLPILAMAFFIKGDLKFLLLFVFITYEISRALGVNSFRKIKTGIDYNANTRQVLSDNLKAIKRILRGETIYGYIFLPLAGPTGWLAYKLYIHETFEKVFSLPHFFIQMVLFILVGIPFIYIGKKMNDSIFAKPLKELNEKINGLMD</sequence>
<reference evidence="2 3" key="1">
    <citation type="submission" date="2015-11" db="EMBL/GenBank/DDBJ databases">
        <title>Sequence of Pedobacter ginsenosidimutans.</title>
        <authorList>
            <person name="Carson E."/>
            <person name="Keyser V."/>
            <person name="Newman J."/>
            <person name="Miller J."/>
        </authorList>
    </citation>
    <scope>NUCLEOTIDE SEQUENCE [LARGE SCALE GENOMIC DNA]</scope>
    <source>
        <strain evidence="2 3">KACC 14530</strain>
    </source>
</reference>
<dbReference type="OrthoDB" id="753337at2"/>
<dbReference type="AlphaFoldDB" id="A0A0T5VMB5"/>
<dbReference type="Proteomes" id="UP000051950">
    <property type="component" value="Unassembled WGS sequence"/>
</dbReference>
<evidence type="ECO:0000313" key="2">
    <source>
        <dbReference type="EMBL" id="KRT14799.1"/>
    </source>
</evidence>
<accession>A0A0T5VMB5</accession>